<dbReference type="HOGENOM" id="CLU_2325433_0_0_1"/>
<evidence type="ECO:0000313" key="3">
    <source>
        <dbReference type="Proteomes" id="UP000009168"/>
    </source>
</evidence>
<feature type="region of interest" description="Disordered" evidence="1">
    <location>
        <begin position="1"/>
        <end position="26"/>
    </location>
</feature>
<dbReference type="AlphaFoldDB" id="Q226R0"/>
<evidence type="ECO:0000256" key="1">
    <source>
        <dbReference type="SAM" id="MobiDB-lite"/>
    </source>
</evidence>
<proteinExistence type="predicted"/>
<keyword evidence="3" id="KW-1185">Reference proteome</keyword>
<dbReference type="InParanoid" id="Q226R0"/>
<dbReference type="eggNOG" id="ENOG502S8W3">
    <property type="taxonomic scope" value="Eukaryota"/>
</dbReference>
<name>Q226R0_TETTS</name>
<reference evidence="3" key="1">
    <citation type="journal article" date="2006" name="PLoS Biol.">
        <title>Macronuclear genome sequence of the ciliate Tetrahymena thermophila, a model eukaryote.</title>
        <authorList>
            <person name="Eisen J.A."/>
            <person name="Coyne R.S."/>
            <person name="Wu M."/>
            <person name="Wu D."/>
            <person name="Thiagarajan M."/>
            <person name="Wortman J.R."/>
            <person name="Badger J.H."/>
            <person name="Ren Q."/>
            <person name="Amedeo P."/>
            <person name="Jones K.M."/>
            <person name="Tallon L.J."/>
            <person name="Delcher A.L."/>
            <person name="Salzberg S.L."/>
            <person name="Silva J.C."/>
            <person name="Haas B.J."/>
            <person name="Majoros W.H."/>
            <person name="Farzad M."/>
            <person name="Carlton J.M."/>
            <person name="Smith R.K. Jr."/>
            <person name="Garg J."/>
            <person name="Pearlman R.E."/>
            <person name="Karrer K.M."/>
            <person name="Sun L."/>
            <person name="Manning G."/>
            <person name="Elde N.C."/>
            <person name="Turkewitz A.P."/>
            <person name="Asai D.J."/>
            <person name="Wilkes D.E."/>
            <person name="Wang Y."/>
            <person name="Cai H."/>
            <person name="Collins K."/>
            <person name="Stewart B.A."/>
            <person name="Lee S.R."/>
            <person name="Wilamowska K."/>
            <person name="Weinberg Z."/>
            <person name="Ruzzo W.L."/>
            <person name="Wloga D."/>
            <person name="Gaertig J."/>
            <person name="Frankel J."/>
            <person name="Tsao C.-C."/>
            <person name="Gorovsky M.A."/>
            <person name="Keeling P.J."/>
            <person name="Waller R.F."/>
            <person name="Patron N.J."/>
            <person name="Cherry J.M."/>
            <person name="Stover N.A."/>
            <person name="Krieger C.J."/>
            <person name="del Toro C."/>
            <person name="Ryder H.F."/>
            <person name="Williamson S.C."/>
            <person name="Barbeau R.A."/>
            <person name="Hamilton E.P."/>
            <person name="Orias E."/>
        </authorList>
    </citation>
    <scope>NUCLEOTIDE SEQUENCE [LARGE SCALE GENOMIC DNA]</scope>
    <source>
        <strain evidence="3">SB210</strain>
    </source>
</reference>
<sequence length="99" mass="11478">MTQTQKKKMKNLKKHTPNPVVRRNSQPEINNVLQNQPKPIPTVALPPQQIVAELQKITQRVINQPIEEEEIPDSKPVSKPAPKTQNRYKDEDDEFDIFN</sequence>
<dbReference type="GeneID" id="7832163"/>
<gene>
    <name evidence="2" type="ORF">TTHERM_01974360</name>
</gene>
<organism evidence="2 3">
    <name type="scientific">Tetrahymena thermophila (strain SB210)</name>
    <dbReference type="NCBI Taxonomy" id="312017"/>
    <lineage>
        <taxon>Eukaryota</taxon>
        <taxon>Sar</taxon>
        <taxon>Alveolata</taxon>
        <taxon>Ciliophora</taxon>
        <taxon>Intramacronucleata</taxon>
        <taxon>Oligohymenophorea</taxon>
        <taxon>Hymenostomatida</taxon>
        <taxon>Tetrahymenina</taxon>
        <taxon>Tetrahymenidae</taxon>
        <taxon>Tetrahymena</taxon>
    </lineage>
</organism>
<dbReference type="EMBL" id="GG662362">
    <property type="protein sequence ID" value="EAR81275.1"/>
    <property type="molecule type" value="Genomic_DNA"/>
</dbReference>
<evidence type="ECO:0000313" key="2">
    <source>
        <dbReference type="EMBL" id="EAR81275.1"/>
    </source>
</evidence>
<dbReference type="Proteomes" id="UP000009168">
    <property type="component" value="Unassembled WGS sequence"/>
</dbReference>
<accession>Q226R0</accession>
<protein>
    <submittedName>
        <fullName evidence="2">Uncharacterized protein</fullName>
    </submittedName>
</protein>
<feature type="compositionally biased region" description="Basic residues" evidence="1">
    <location>
        <begin position="1"/>
        <end position="16"/>
    </location>
</feature>
<dbReference type="KEGG" id="tet:TTHERM_01974360"/>
<feature type="region of interest" description="Disordered" evidence="1">
    <location>
        <begin position="65"/>
        <end position="99"/>
    </location>
</feature>
<dbReference type="RefSeq" id="XP_001028938.1">
    <property type="nucleotide sequence ID" value="XM_001028938.1"/>
</dbReference>